<comment type="function">
    <text evidence="2 12">Activation of anaerobic ribonucleoside-triphosphate reductase under anaerobic conditions by generation of an organic free radical, using S-adenosylmethionine and reduced flavodoxin as cosubstrates to produce 5'-deoxy-adenosine.</text>
</comment>
<evidence type="ECO:0000256" key="3">
    <source>
        <dbReference type="ARBA" id="ARBA00009777"/>
    </source>
</evidence>
<accession>A0A1W1XSI2</accession>
<dbReference type="InterPro" id="IPR058240">
    <property type="entry name" value="rSAM_sf"/>
</dbReference>
<keyword evidence="5" id="KW-0004">4Fe-4S</keyword>
<comment type="similarity">
    <text evidence="3 12">Belongs to the organic radical-activating enzymes family.</text>
</comment>
<organism evidence="13 14">
    <name type="scientific">Clostridium acidisoli DSM 12555</name>
    <dbReference type="NCBI Taxonomy" id="1121291"/>
    <lineage>
        <taxon>Bacteria</taxon>
        <taxon>Bacillati</taxon>
        <taxon>Bacillota</taxon>
        <taxon>Clostridia</taxon>
        <taxon>Eubacteriales</taxon>
        <taxon>Clostridiaceae</taxon>
        <taxon>Clostridium</taxon>
    </lineage>
</organism>
<dbReference type="PROSITE" id="PS01087">
    <property type="entry name" value="RADICAL_ACTIVATING"/>
    <property type="match status" value="1"/>
</dbReference>
<evidence type="ECO:0000256" key="11">
    <source>
        <dbReference type="ARBA" id="ARBA00047365"/>
    </source>
</evidence>
<dbReference type="SFLD" id="SFLDG01063">
    <property type="entry name" value="activating_enzymes__group_1"/>
    <property type="match status" value="1"/>
</dbReference>
<evidence type="ECO:0000256" key="8">
    <source>
        <dbReference type="ARBA" id="ARBA00023002"/>
    </source>
</evidence>
<keyword evidence="7" id="KW-0479">Metal-binding</keyword>
<evidence type="ECO:0000256" key="10">
    <source>
        <dbReference type="ARBA" id="ARBA00023014"/>
    </source>
</evidence>
<dbReference type="PIRSF" id="PIRSF000368">
    <property type="entry name" value="NrdG"/>
    <property type="match status" value="1"/>
</dbReference>
<dbReference type="InterPro" id="IPR012837">
    <property type="entry name" value="NrdG"/>
</dbReference>
<protein>
    <recommendedName>
        <fullName evidence="4 12">Anaerobic ribonucleoside-triphosphate reductase-activating protein</fullName>
        <ecNumber evidence="12">1.97.1.-</ecNumber>
    </recommendedName>
</protein>
<evidence type="ECO:0000256" key="2">
    <source>
        <dbReference type="ARBA" id="ARBA00003852"/>
    </source>
</evidence>
<dbReference type="SUPFAM" id="SSF102114">
    <property type="entry name" value="Radical SAM enzymes"/>
    <property type="match status" value="1"/>
</dbReference>
<reference evidence="13 14" key="1">
    <citation type="submission" date="2017-04" db="EMBL/GenBank/DDBJ databases">
        <authorList>
            <person name="Afonso C.L."/>
            <person name="Miller P.J."/>
            <person name="Scott M.A."/>
            <person name="Spackman E."/>
            <person name="Goraichik I."/>
            <person name="Dimitrov K.M."/>
            <person name="Suarez D.L."/>
            <person name="Swayne D.E."/>
        </authorList>
    </citation>
    <scope>NUCLEOTIDE SEQUENCE [LARGE SCALE GENOMIC DNA]</scope>
    <source>
        <strain evidence="13 14">DSM 12555</strain>
    </source>
</reference>
<keyword evidence="6" id="KW-0949">S-adenosyl-L-methionine</keyword>
<dbReference type="PANTHER" id="PTHR30352:SF2">
    <property type="entry name" value="ANAEROBIC RIBONUCLEOSIDE-TRIPHOSPHATE REDUCTASE-ACTIVATING PROTEIN"/>
    <property type="match status" value="1"/>
</dbReference>
<keyword evidence="14" id="KW-1185">Reference proteome</keyword>
<evidence type="ECO:0000256" key="5">
    <source>
        <dbReference type="ARBA" id="ARBA00022485"/>
    </source>
</evidence>
<comment type="cofactor">
    <cofactor evidence="1">
        <name>[4Fe-4S] cluster</name>
        <dbReference type="ChEBI" id="CHEBI:49883"/>
    </cofactor>
</comment>
<dbReference type="Proteomes" id="UP000192468">
    <property type="component" value="Unassembled WGS sequence"/>
</dbReference>
<dbReference type="GO" id="GO:0046872">
    <property type="term" value="F:metal ion binding"/>
    <property type="evidence" value="ECO:0007669"/>
    <property type="project" value="UniProtKB-KW"/>
</dbReference>
<evidence type="ECO:0000256" key="12">
    <source>
        <dbReference type="PIRNR" id="PIRNR000368"/>
    </source>
</evidence>
<dbReference type="PANTHER" id="PTHR30352">
    <property type="entry name" value="PYRUVATE FORMATE-LYASE-ACTIVATING ENZYME"/>
    <property type="match status" value="1"/>
</dbReference>
<dbReference type="InterPro" id="IPR001989">
    <property type="entry name" value="Radical_activat_CS"/>
</dbReference>
<keyword evidence="9" id="KW-0408">Iron</keyword>
<dbReference type="Pfam" id="PF13353">
    <property type="entry name" value="Fer4_12"/>
    <property type="match status" value="1"/>
</dbReference>
<proteinExistence type="inferred from homology"/>
<dbReference type="STRING" id="1121291.SAMN02745134_02855"/>
<evidence type="ECO:0000256" key="7">
    <source>
        <dbReference type="ARBA" id="ARBA00022723"/>
    </source>
</evidence>
<dbReference type="SFLD" id="SFLDF00299">
    <property type="entry name" value="anaerobic_ribonucleoside-triph"/>
    <property type="match status" value="1"/>
</dbReference>
<dbReference type="AlphaFoldDB" id="A0A1W1XSI2"/>
<keyword evidence="8 12" id="KW-0560">Oxidoreductase</keyword>
<dbReference type="InterPro" id="IPR013785">
    <property type="entry name" value="Aldolase_TIM"/>
</dbReference>
<dbReference type="GO" id="GO:0004748">
    <property type="term" value="F:ribonucleoside-diphosphate reductase activity, thioredoxin disulfide as acceptor"/>
    <property type="evidence" value="ECO:0007669"/>
    <property type="project" value="TreeGrafter"/>
</dbReference>
<dbReference type="Gene3D" id="3.20.20.70">
    <property type="entry name" value="Aldolase class I"/>
    <property type="match status" value="1"/>
</dbReference>
<dbReference type="EMBL" id="FWXH01000013">
    <property type="protein sequence ID" value="SMC26488.1"/>
    <property type="molecule type" value="Genomic_DNA"/>
</dbReference>
<dbReference type="GO" id="GO:0043365">
    <property type="term" value="F:[formate-C-acetyltransferase]-activating enzyme activity"/>
    <property type="evidence" value="ECO:0007669"/>
    <property type="project" value="InterPro"/>
</dbReference>
<evidence type="ECO:0000313" key="13">
    <source>
        <dbReference type="EMBL" id="SMC26488.1"/>
    </source>
</evidence>
<evidence type="ECO:0000313" key="14">
    <source>
        <dbReference type="Proteomes" id="UP000192468"/>
    </source>
</evidence>
<dbReference type="EC" id="1.97.1.-" evidence="12"/>
<sequence>MGKEETEYHKKMGNMFTMCKDEIRLAGVIHESLSNGPGLRRVLFSQGCKHECEGCFNLHTHSFSGGQIFKIDNIVRDILENPMLRGVTFSGGDPLEQAEAFAGIAKKVKAAGKNIWVYTGYTFEYVIENRHERPGFDELLKNIDVLVDGKFDINKKNERLKFRGSSNQRIIDVKKSLEKSQIIVLDYDKGKNL</sequence>
<comment type="catalytic activity">
    <reaction evidence="11">
        <text>glycyl-[protein] + reduced [flavodoxin] + S-adenosyl-L-methionine = glycin-2-yl radical-[protein] + semiquinone [flavodoxin] + 5'-deoxyadenosine + L-methionine + H(+)</text>
        <dbReference type="Rhea" id="RHEA:61976"/>
        <dbReference type="Rhea" id="RHEA-COMP:10622"/>
        <dbReference type="Rhea" id="RHEA-COMP:14480"/>
        <dbReference type="Rhea" id="RHEA-COMP:15993"/>
        <dbReference type="Rhea" id="RHEA-COMP:15994"/>
        <dbReference type="ChEBI" id="CHEBI:15378"/>
        <dbReference type="ChEBI" id="CHEBI:17319"/>
        <dbReference type="ChEBI" id="CHEBI:29947"/>
        <dbReference type="ChEBI" id="CHEBI:32722"/>
        <dbReference type="ChEBI" id="CHEBI:57618"/>
        <dbReference type="ChEBI" id="CHEBI:57844"/>
        <dbReference type="ChEBI" id="CHEBI:59789"/>
        <dbReference type="ChEBI" id="CHEBI:140311"/>
    </reaction>
</comment>
<dbReference type="GO" id="GO:0051539">
    <property type="term" value="F:4 iron, 4 sulfur cluster binding"/>
    <property type="evidence" value="ECO:0007669"/>
    <property type="project" value="UniProtKB-KW"/>
</dbReference>
<dbReference type="SFLD" id="SFLDG01066">
    <property type="entry name" value="organic_radical-activating_enz"/>
    <property type="match status" value="1"/>
</dbReference>
<keyword evidence="10" id="KW-0411">Iron-sulfur</keyword>
<evidence type="ECO:0000256" key="1">
    <source>
        <dbReference type="ARBA" id="ARBA00001966"/>
    </source>
</evidence>
<name>A0A1W1XSI2_9CLOT</name>
<dbReference type="NCBIfam" id="TIGR02491">
    <property type="entry name" value="NrdG"/>
    <property type="match status" value="1"/>
</dbReference>
<evidence type="ECO:0000256" key="9">
    <source>
        <dbReference type="ARBA" id="ARBA00023004"/>
    </source>
</evidence>
<gene>
    <name evidence="13" type="ORF">SAMN02745134_02855</name>
</gene>
<dbReference type="SFLD" id="SFLDS00029">
    <property type="entry name" value="Radical_SAM"/>
    <property type="match status" value="1"/>
</dbReference>
<evidence type="ECO:0000256" key="6">
    <source>
        <dbReference type="ARBA" id="ARBA00022691"/>
    </source>
</evidence>
<evidence type="ECO:0000256" key="4">
    <source>
        <dbReference type="ARBA" id="ARBA00014281"/>
    </source>
</evidence>
<dbReference type="InterPro" id="IPR007197">
    <property type="entry name" value="rSAM"/>
</dbReference>
<dbReference type="InterPro" id="IPR034457">
    <property type="entry name" value="Organic_radical-activating"/>
</dbReference>